<protein>
    <recommendedName>
        <fullName evidence="8">60S ribosomal protein L7</fullName>
    </recommendedName>
</protein>
<name>A0A8J6C7Z7_DIALT</name>
<comment type="similarity">
    <text evidence="1">Belongs to the universal ribosomal protein uL30 family.</text>
</comment>
<dbReference type="InterPro" id="IPR036919">
    <property type="entry name" value="Ribo_uL30_ferredoxin-like_sf"/>
</dbReference>
<dbReference type="Pfam" id="PF00327">
    <property type="entry name" value="Ribosomal_L30"/>
    <property type="match status" value="1"/>
</dbReference>
<dbReference type="InterPro" id="IPR035808">
    <property type="entry name" value="Ribosomal_uL30_euk_arc"/>
</dbReference>
<dbReference type="GO" id="GO:0003735">
    <property type="term" value="F:structural constituent of ribosome"/>
    <property type="evidence" value="ECO:0007669"/>
    <property type="project" value="TreeGrafter"/>
</dbReference>
<dbReference type="OMA" id="IVEPWIA"/>
<dbReference type="PANTHER" id="PTHR11524:SF16">
    <property type="entry name" value="LARGE RIBOSOMAL SUBUNIT PROTEIN UL30"/>
    <property type="match status" value="1"/>
</dbReference>
<dbReference type="EMBL" id="JAGTXO010000025">
    <property type="protein sequence ID" value="KAG8461451.1"/>
    <property type="molecule type" value="Genomic_DNA"/>
</dbReference>
<keyword evidence="3" id="KW-0687">Ribonucleoprotein</keyword>
<evidence type="ECO:0000313" key="6">
    <source>
        <dbReference type="EMBL" id="KAG8461451.1"/>
    </source>
</evidence>
<dbReference type="Proteomes" id="UP000751190">
    <property type="component" value="Unassembled WGS sequence"/>
</dbReference>
<accession>A0A8J6C7Z7</accession>
<dbReference type="InterPro" id="IPR018038">
    <property type="entry name" value="Ribosomal_uL30_CS"/>
</dbReference>
<dbReference type="GO" id="GO:0003723">
    <property type="term" value="F:RNA binding"/>
    <property type="evidence" value="ECO:0007669"/>
    <property type="project" value="InterPro"/>
</dbReference>
<proteinExistence type="inferred from homology"/>
<evidence type="ECO:0000259" key="4">
    <source>
        <dbReference type="Pfam" id="PF00327"/>
    </source>
</evidence>
<dbReference type="Pfam" id="PF08079">
    <property type="entry name" value="Ribosomal_L30_N"/>
    <property type="match status" value="1"/>
</dbReference>
<dbReference type="GO" id="GO:0000463">
    <property type="term" value="P:maturation of LSU-rRNA from tricistronic rRNA transcript (SSU-rRNA, 5.8S rRNA, LSU-rRNA)"/>
    <property type="evidence" value="ECO:0007669"/>
    <property type="project" value="TreeGrafter"/>
</dbReference>
<dbReference type="InterPro" id="IPR012988">
    <property type="entry name" value="Ribosomal_uL30_N_euk"/>
</dbReference>
<dbReference type="PANTHER" id="PTHR11524">
    <property type="entry name" value="60S RIBOSOMAL PROTEIN L7"/>
    <property type="match status" value="1"/>
</dbReference>
<feature type="domain" description="Large ribosomal subunit protein uL30 N-terminal eukaryotes" evidence="5">
    <location>
        <begin position="7"/>
        <end position="78"/>
    </location>
</feature>
<evidence type="ECO:0008006" key="8">
    <source>
        <dbReference type="Google" id="ProtNLM"/>
    </source>
</evidence>
<reference evidence="6" key="1">
    <citation type="submission" date="2021-05" db="EMBL/GenBank/DDBJ databases">
        <title>The genome of the haptophyte Pavlova lutheri (Diacronema luteri, Pavlovales) - a model for lipid biosynthesis in eukaryotic algae.</title>
        <authorList>
            <person name="Hulatt C.J."/>
            <person name="Posewitz M.C."/>
        </authorList>
    </citation>
    <scope>NUCLEOTIDE SEQUENCE</scope>
    <source>
        <strain evidence="6">NIVA-4/92</strain>
    </source>
</reference>
<evidence type="ECO:0000313" key="7">
    <source>
        <dbReference type="Proteomes" id="UP000751190"/>
    </source>
</evidence>
<dbReference type="OrthoDB" id="28644at2759"/>
<evidence type="ECO:0000259" key="5">
    <source>
        <dbReference type="Pfam" id="PF08079"/>
    </source>
</evidence>
<dbReference type="SUPFAM" id="SSF55129">
    <property type="entry name" value="Ribosomal protein L30p/L7e"/>
    <property type="match status" value="1"/>
</dbReference>
<dbReference type="PROSITE" id="PS00634">
    <property type="entry name" value="RIBOSOMAL_L30"/>
    <property type="match status" value="1"/>
</dbReference>
<dbReference type="GO" id="GO:0022625">
    <property type="term" value="C:cytosolic large ribosomal subunit"/>
    <property type="evidence" value="ECO:0007669"/>
    <property type="project" value="TreeGrafter"/>
</dbReference>
<dbReference type="FunFam" id="3.30.1390.20:FF:000002">
    <property type="entry name" value="60S ribosomal protein L7"/>
    <property type="match status" value="1"/>
</dbReference>
<evidence type="ECO:0000256" key="1">
    <source>
        <dbReference type="ARBA" id="ARBA00007594"/>
    </source>
</evidence>
<dbReference type="CDD" id="cd01657">
    <property type="entry name" value="Ribosomal_L7_archeal_euk"/>
    <property type="match status" value="1"/>
</dbReference>
<evidence type="ECO:0000256" key="3">
    <source>
        <dbReference type="ARBA" id="ARBA00023274"/>
    </source>
</evidence>
<sequence length="243" mass="27503">MVAHTPVPESVLKKRKTQDRLAAAKAAEAAEAKKAKIAKTRTIFKRAESYVKEYRAQERQLIRMRREAKRAGNFFVEPEAKLLFVMRIRGINAMHPKIKKILQLLRLRQLHNGVFIKANKATINMLRKVEPYIAYGYPTLKTVKELIYKRGYGKVGPGKDRIALTDNAIIEEGLGKHGIICTEDLIHEIHTVGPAFKKAANFLWPFKLTSPNGGFSKITSHFIEGGDAGNRELAINDLIRRMC</sequence>
<gene>
    <name evidence="6" type="ORF">KFE25_001055</name>
</gene>
<feature type="domain" description="Large ribosomal subunit protein uL30-like ferredoxin-like fold" evidence="4">
    <location>
        <begin position="83"/>
        <end position="133"/>
    </location>
</feature>
<dbReference type="InterPro" id="IPR005998">
    <property type="entry name" value="Ribosomal_uL30_euk"/>
</dbReference>
<dbReference type="Gene3D" id="3.30.1390.20">
    <property type="entry name" value="Ribosomal protein L30, ferredoxin-like fold domain"/>
    <property type="match status" value="1"/>
</dbReference>
<keyword evidence="7" id="KW-1185">Reference proteome</keyword>
<comment type="caution">
    <text evidence="6">The sequence shown here is derived from an EMBL/GenBank/DDBJ whole genome shotgun (WGS) entry which is preliminary data.</text>
</comment>
<dbReference type="InterPro" id="IPR016082">
    <property type="entry name" value="Ribosomal_uL30_ferredoxin-like"/>
</dbReference>
<organism evidence="6 7">
    <name type="scientific">Diacronema lutheri</name>
    <name type="common">Unicellular marine alga</name>
    <name type="synonym">Monochrysis lutheri</name>
    <dbReference type="NCBI Taxonomy" id="2081491"/>
    <lineage>
        <taxon>Eukaryota</taxon>
        <taxon>Haptista</taxon>
        <taxon>Haptophyta</taxon>
        <taxon>Pavlovophyceae</taxon>
        <taxon>Pavlovales</taxon>
        <taxon>Pavlovaceae</taxon>
        <taxon>Diacronema</taxon>
    </lineage>
</organism>
<keyword evidence="2" id="KW-0689">Ribosomal protein</keyword>
<dbReference type="FunFam" id="3.30.1390.20:FF:000003">
    <property type="entry name" value="60S ribosomal protein L7"/>
    <property type="match status" value="1"/>
</dbReference>
<evidence type="ECO:0000256" key="2">
    <source>
        <dbReference type="ARBA" id="ARBA00022980"/>
    </source>
</evidence>
<dbReference type="AlphaFoldDB" id="A0A8J6C7Z7"/>
<dbReference type="NCBIfam" id="TIGR01310">
    <property type="entry name" value="uL30_euk"/>
    <property type="match status" value="1"/>
</dbReference>
<dbReference type="InterPro" id="IPR039699">
    <property type="entry name" value="Ribosomal_uL30"/>
</dbReference>